<dbReference type="CTD" id="2188"/>
<keyword evidence="2" id="KW-1185">Reference proteome</keyword>
<dbReference type="PANTHER" id="PTHR14449:SF2">
    <property type="entry name" value="FANCONI ANEMIA GROUP F PROTEIN"/>
    <property type="match status" value="1"/>
</dbReference>
<evidence type="ECO:0000313" key="2">
    <source>
        <dbReference type="Proteomes" id="UP000261560"/>
    </source>
</evidence>
<dbReference type="GeneID" id="112152298"/>
<dbReference type="AlphaFoldDB" id="A0A3B3DNL7"/>
<accession>A0A3B3DNL7</accession>
<name>A0A3B3DNL7_ORYME</name>
<dbReference type="PANTHER" id="PTHR14449">
    <property type="entry name" value="FANCONI ANEMIA GROUP F PROTEIN FANCF"/>
    <property type="match status" value="1"/>
</dbReference>
<reference evidence="1" key="1">
    <citation type="submission" date="2025-08" db="UniProtKB">
        <authorList>
            <consortium name="Ensembl"/>
        </authorList>
    </citation>
    <scope>IDENTIFICATION</scope>
</reference>
<sequence length="344" mass="38021">MEAVLKNVASAVELLAVAAHSDAVSQWDEQTLSRAFQWAGYCEHVYTRFHTNSAIRRVVEKQLQHTNATLRDAFADYNEVSFMDLPRCEHLLLRALLNNPQLPISTIRILFGLKNGTSRRYHYQEVTGLCSHLIQCKSACEVLCPFSGLSTVSAEAEVQGEMLMKRLGALLSQGSDPSQAEHFLHSSLPLCEGAARHSCLVITAALLTASDSAGQTSSQSFLLDWLQKEHGVLQHMGSTLPSAVLKDLAGAHRKFRDAYFGTLKKWASEMEYSLSDGEWVPACTAAAPALSFPKMVEHFSDLFDACPSLRRNAEDELLHLKILDGDFDARGLSVWGDILSEVKK</sequence>
<evidence type="ECO:0000313" key="1">
    <source>
        <dbReference type="Ensembl" id="ENSOMEP00000031728.1"/>
    </source>
</evidence>
<dbReference type="GeneTree" id="ENSGT00390000005623"/>
<dbReference type="Ensembl" id="ENSOMET00000023285.1">
    <property type="protein sequence ID" value="ENSOMEP00000031728.1"/>
    <property type="gene ID" value="ENSOMEG00000016724.1"/>
</dbReference>
<dbReference type="KEGG" id="oml:112152298"/>
<dbReference type="PaxDb" id="30732-ENSOMEP00000031728"/>
<dbReference type="OMA" id="LQWARYL"/>
<dbReference type="GO" id="GO:0036297">
    <property type="term" value="P:interstrand cross-link repair"/>
    <property type="evidence" value="ECO:0007669"/>
    <property type="project" value="InterPro"/>
</dbReference>
<dbReference type="OrthoDB" id="6429998at2759"/>
<reference evidence="1" key="2">
    <citation type="submission" date="2025-09" db="UniProtKB">
        <authorList>
            <consortium name="Ensembl"/>
        </authorList>
    </citation>
    <scope>IDENTIFICATION</scope>
</reference>
<dbReference type="InterPro" id="IPR038505">
    <property type="entry name" value="FANCF_C_sf"/>
</dbReference>
<proteinExistence type="predicted"/>
<dbReference type="STRING" id="30732.ENSOMEP00000031728"/>
<protein>
    <submittedName>
        <fullName evidence="1">FA complementation group F</fullName>
    </submittedName>
</protein>
<dbReference type="GO" id="GO:0043240">
    <property type="term" value="C:Fanconi anaemia nuclear complex"/>
    <property type="evidence" value="ECO:0007669"/>
    <property type="project" value="InterPro"/>
</dbReference>
<dbReference type="Gene3D" id="1.25.40.490">
    <property type="match status" value="1"/>
</dbReference>
<dbReference type="RefSeq" id="XP_024137553.1">
    <property type="nucleotide sequence ID" value="XM_024281785.2"/>
</dbReference>
<dbReference type="InterPro" id="IPR035428">
    <property type="entry name" value="FANCF"/>
</dbReference>
<organism evidence="1 2">
    <name type="scientific">Oryzias melastigma</name>
    <name type="common">Marine medaka</name>
    <dbReference type="NCBI Taxonomy" id="30732"/>
    <lineage>
        <taxon>Eukaryota</taxon>
        <taxon>Metazoa</taxon>
        <taxon>Chordata</taxon>
        <taxon>Craniata</taxon>
        <taxon>Vertebrata</taxon>
        <taxon>Euteleostomi</taxon>
        <taxon>Actinopterygii</taxon>
        <taxon>Neopterygii</taxon>
        <taxon>Teleostei</taxon>
        <taxon>Neoteleostei</taxon>
        <taxon>Acanthomorphata</taxon>
        <taxon>Ovalentaria</taxon>
        <taxon>Atherinomorphae</taxon>
        <taxon>Beloniformes</taxon>
        <taxon>Adrianichthyidae</taxon>
        <taxon>Oryziinae</taxon>
        <taxon>Oryzias</taxon>
    </lineage>
</organism>
<dbReference type="Proteomes" id="UP000261560">
    <property type="component" value="Unplaced"/>
</dbReference>
<dbReference type="Pfam" id="PF11107">
    <property type="entry name" value="FANCF"/>
    <property type="match status" value="1"/>
</dbReference>